<dbReference type="AlphaFoldDB" id="A0A367IM40"/>
<keyword evidence="4" id="KW-0560">Oxidoreductase</keyword>
<dbReference type="STRING" id="4846.A0A367IM40"/>
<evidence type="ECO:0000313" key="6">
    <source>
        <dbReference type="EMBL" id="RCH78735.1"/>
    </source>
</evidence>
<dbReference type="PANTHER" id="PTHR46056:SF12">
    <property type="entry name" value="LONG-CHAIN-ALCOHOL OXIDASE"/>
    <property type="match status" value="1"/>
</dbReference>
<dbReference type="OrthoDB" id="269227at2759"/>
<dbReference type="Pfam" id="PF00732">
    <property type="entry name" value="GMC_oxred_N"/>
    <property type="match status" value="1"/>
</dbReference>
<dbReference type="PANTHER" id="PTHR46056">
    <property type="entry name" value="LONG-CHAIN-ALCOHOL OXIDASE"/>
    <property type="match status" value="1"/>
</dbReference>
<dbReference type="InterPro" id="IPR036188">
    <property type="entry name" value="FAD/NAD-bd_sf"/>
</dbReference>
<dbReference type="Gene3D" id="3.50.50.60">
    <property type="entry name" value="FAD/NAD(P)-binding domain"/>
    <property type="match status" value="1"/>
</dbReference>
<reference evidence="6 7" key="1">
    <citation type="journal article" date="2018" name="G3 (Bethesda)">
        <title>Phylogenetic and Phylogenomic Definition of Rhizopus Species.</title>
        <authorList>
            <person name="Gryganskyi A.P."/>
            <person name="Golan J."/>
            <person name="Dolatabadi S."/>
            <person name="Mondo S."/>
            <person name="Robb S."/>
            <person name="Idnurm A."/>
            <person name="Muszewska A."/>
            <person name="Steczkiewicz K."/>
            <person name="Masonjones S."/>
            <person name="Liao H.L."/>
            <person name="Gajdeczka M.T."/>
            <person name="Anike F."/>
            <person name="Vuek A."/>
            <person name="Anishchenko I.M."/>
            <person name="Voigt K."/>
            <person name="de Hoog G.S."/>
            <person name="Smith M.E."/>
            <person name="Heitman J."/>
            <person name="Vilgalys R."/>
            <person name="Stajich J.E."/>
        </authorList>
    </citation>
    <scope>NUCLEOTIDE SEQUENCE [LARGE SCALE GENOMIC DNA]</scope>
    <source>
        <strain evidence="6 7">LSU 92-RS-03</strain>
    </source>
</reference>
<keyword evidence="2" id="KW-0285">Flavoprotein</keyword>
<gene>
    <name evidence="6" type="ORF">CU098_002347</name>
</gene>
<evidence type="ECO:0000259" key="5">
    <source>
        <dbReference type="Pfam" id="PF00732"/>
    </source>
</evidence>
<keyword evidence="7" id="KW-1185">Reference proteome</keyword>
<comment type="similarity">
    <text evidence="1">Belongs to the GMC oxidoreductase family.</text>
</comment>
<dbReference type="SUPFAM" id="SSF51905">
    <property type="entry name" value="FAD/NAD(P)-binding domain"/>
    <property type="match status" value="1"/>
</dbReference>
<keyword evidence="3" id="KW-0274">FAD</keyword>
<comment type="caution">
    <text evidence="6">The sequence shown here is derived from an EMBL/GenBank/DDBJ whole genome shotgun (WGS) entry which is preliminary data.</text>
</comment>
<evidence type="ECO:0000256" key="2">
    <source>
        <dbReference type="ARBA" id="ARBA00022630"/>
    </source>
</evidence>
<feature type="domain" description="Glucose-methanol-choline oxidoreductase N-terminal" evidence="5">
    <location>
        <begin position="35"/>
        <end position="243"/>
    </location>
</feature>
<evidence type="ECO:0000256" key="1">
    <source>
        <dbReference type="ARBA" id="ARBA00010790"/>
    </source>
</evidence>
<organism evidence="6 7">
    <name type="scientific">Rhizopus stolonifer</name>
    <name type="common">Rhizopus nigricans</name>
    <dbReference type="NCBI Taxonomy" id="4846"/>
    <lineage>
        <taxon>Eukaryota</taxon>
        <taxon>Fungi</taxon>
        <taxon>Fungi incertae sedis</taxon>
        <taxon>Mucoromycota</taxon>
        <taxon>Mucoromycotina</taxon>
        <taxon>Mucoromycetes</taxon>
        <taxon>Mucorales</taxon>
        <taxon>Mucorineae</taxon>
        <taxon>Rhizopodaceae</taxon>
        <taxon>Rhizopus</taxon>
    </lineage>
</organism>
<dbReference type="Proteomes" id="UP000253551">
    <property type="component" value="Unassembled WGS sequence"/>
</dbReference>
<dbReference type="InterPro" id="IPR000172">
    <property type="entry name" value="GMC_OxRdtase_N"/>
</dbReference>
<sequence length="422" mass="46675">ASQLAKSGKSVLVIEKGKYYHESDLVDDAQEGYGNLYEHGGCAFTSGGSVALMAGSVFGGGTTVNWSASLKLQHFVREEWAKQGLSYFLSPKFSKDLDTVYERIGATTDKIRHNGSNKMFMKGCKALGYPFSEIEQNIGTKPHECNLCFSGCRAGVKNGTMNTWLRDAHQHDAKFLDQSKVKKVIIEDGKAVGVECLVHYEKTILIKADRVIVSAGSLQSPGVLLRSGLKNKNIGQHLHIHPATMIFGQFNESLRAFEGSLMSSMSIIAEDTENDGYGCKLEAISLQPDQFAPVLPWRGAMNHKESMMRLEQFSAILVMARDKDSLGSVEYDQNENVKSCYDLSQRDRRSMIDGMIRAADIIVGGGGRQVYTSQFGVKPFKFEANEESSVGNERFIRWKDSMRQYGLPDHGSSMMSAHQMGT</sequence>
<feature type="non-terminal residue" evidence="6">
    <location>
        <position position="1"/>
    </location>
</feature>
<protein>
    <recommendedName>
        <fullName evidence="5">Glucose-methanol-choline oxidoreductase N-terminal domain-containing protein</fullName>
    </recommendedName>
</protein>
<evidence type="ECO:0000256" key="4">
    <source>
        <dbReference type="ARBA" id="ARBA00023002"/>
    </source>
</evidence>
<accession>A0A367IM40</accession>
<proteinExistence type="inferred from homology"/>
<dbReference type="GO" id="GO:0050660">
    <property type="term" value="F:flavin adenine dinucleotide binding"/>
    <property type="evidence" value="ECO:0007669"/>
    <property type="project" value="InterPro"/>
</dbReference>
<dbReference type="EMBL" id="PJQM01007031">
    <property type="protein sequence ID" value="RCH78735.1"/>
    <property type="molecule type" value="Genomic_DNA"/>
</dbReference>
<evidence type="ECO:0000256" key="3">
    <source>
        <dbReference type="ARBA" id="ARBA00022827"/>
    </source>
</evidence>
<evidence type="ECO:0000313" key="7">
    <source>
        <dbReference type="Proteomes" id="UP000253551"/>
    </source>
</evidence>
<name>A0A367IM40_RHIST</name>
<dbReference type="GO" id="GO:0016614">
    <property type="term" value="F:oxidoreductase activity, acting on CH-OH group of donors"/>
    <property type="evidence" value="ECO:0007669"/>
    <property type="project" value="InterPro"/>
</dbReference>
<feature type="non-terminal residue" evidence="6">
    <location>
        <position position="422"/>
    </location>
</feature>